<dbReference type="STRING" id="555512.SAMN04487993_100893"/>
<dbReference type="RefSeq" id="WP_089846770.1">
    <property type="nucleotide sequence ID" value="NZ_FNEJ01000008.1"/>
</dbReference>
<organism evidence="2 3">
    <name type="scientific">Salipiger marinus</name>
    <dbReference type="NCBI Taxonomy" id="555512"/>
    <lineage>
        <taxon>Bacteria</taxon>
        <taxon>Pseudomonadati</taxon>
        <taxon>Pseudomonadota</taxon>
        <taxon>Alphaproteobacteria</taxon>
        <taxon>Rhodobacterales</taxon>
        <taxon>Roseobacteraceae</taxon>
        <taxon>Salipiger</taxon>
    </lineage>
</organism>
<dbReference type="GO" id="GO:0004497">
    <property type="term" value="F:monooxygenase activity"/>
    <property type="evidence" value="ECO:0007669"/>
    <property type="project" value="UniProtKB-KW"/>
</dbReference>
<protein>
    <submittedName>
        <fullName evidence="2">Heme-degrading monooxygenase HmoA</fullName>
    </submittedName>
</protein>
<keyword evidence="2" id="KW-0560">Oxidoreductase</keyword>
<reference evidence="2 3" key="1">
    <citation type="submission" date="2016-10" db="EMBL/GenBank/DDBJ databases">
        <authorList>
            <person name="de Groot N.N."/>
        </authorList>
    </citation>
    <scope>NUCLEOTIDE SEQUENCE [LARGE SCALE GENOMIC DNA]</scope>
    <source>
        <strain evidence="2 3">DSM 26424</strain>
    </source>
</reference>
<dbReference type="InterPro" id="IPR050404">
    <property type="entry name" value="Heme-degrading_MO"/>
</dbReference>
<dbReference type="InterPro" id="IPR007138">
    <property type="entry name" value="ABM_dom"/>
</dbReference>
<keyword evidence="2" id="KW-0503">Monooxygenase</keyword>
<name>A0A1G8MJN3_9RHOB</name>
<dbReference type="PANTHER" id="PTHR34474">
    <property type="entry name" value="SIGNAL TRANSDUCTION PROTEIN TRAP"/>
    <property type="match status" value="1"/>
</dbReference>
<dbReference type="AlphaFoldDB" id="A0A1G8MJN3"/>
<evidence type="ECO:0000259" key="1">
    <source>
        <dbReference type="PROSITE" id="PS51725"/>
    </source>
</evidence>
<evidence type="ECO:0000313" key="2">
    <source>
        <dbReference type="EMBL" id="SDI68169.1"/>
    </source>
</evidence>
<dbReference type="Pfam" id="PF03992">
    <property type="entry name" value="ABM"/>
    <property type="match status" value="1"/>
</dbReference>
<accession>A0A1G8MJN3</accession>
<dbReference type="SUPFAM" id="SSF54909">
    <property type="entry name" value="Dimeric alpha+beta barrel"/>
    <property type="match status" value="1"/>
</dbReference>
<gene>
    <name evidence="2" type="ORF">SAMN04487993_100893</name>
</gene>
<feature type="domain" description="ABM" evidence="1">
    <location>
        <begin position="2"/>
        <end position="95"/>
    </location>
</feature>
<proteinExistence type="predicted"/>
<dbReference type="EMBL" id="FNEJ01000008">
    <property type="protein sequence ID" value="SDI68169.1"/>
    <property type="molecule type" value="Genomic_DNA"/>
</dbReference>
<dbReference type="Proteomes" id="UP000199093">
    <property type="component" value="Unassembled WGS sequence"/>
</dbReference>
<keyword evidence="3" id="KW-1185">Reference proteome</keyword>
<dbReference type="PANTHER" id="PTHR34474:SF2">
    <property type="entry name" value="SIGNAL TRANSDUCTION PROTEIN TRAP"/>
    <property type="match status" value="1"/>
</dbReference>
<dbReference type="InterPro" id="IPR011008">
    <property type="entry name" value="Dimeric_a/b-barrel"/>
</dbReference>
<dbReference type="OrthoDB" id="9798115at2"/>
<sequence>MYLTMNRFRVVPDRAAEFEEMWKSRDSHLKSVPGFRSFALLRGPDRGDHVLYASHTVWADEESFAAWTRSEAFRAAHRGAKSSDGMYLGPPELELFDAVQVLE</sequence>
<dbReference type="PROSITE" id="PS51725">
    <property type="entry name" value="ABM"/>
    <property type="match status" value="1"/>
</dbReference>
<dbReference type="Gene3D" id="3.30.70.100">
    <property type="match status" value="1"/>
</dbReference>
<evidence type="ECO:0000313" key="3">
    <source>
        <dbReference type="Proteomes" id="UP000199093"/>
    </source>
</evidence>